<dbReference type="Pfam" id="PF01565">
    <property type="entry name" value="FAD_binding_4"/>
    <property type="match status" value="1"/>
</dbReference>
<keyword evidence="3" id="KW-0274">FAD</keyword>
<dbReference type="Proteomes" id="UP000800036">
    <property type="component" value="Unassembled WGS sequence"/>
</dbReference>
<organism evidence="6 7">
    <name type="scientific">Bimuria novae-zelandiae CBS 107.79</name>
    <dbReference type="NCBI Taxonomy" id="1447943"/>
    <lineage>
        <taxon>Eukaryota</taxon>
        <taxon>Fungi</taxon>
        <taxon>Dikarya</taxon>
        <taxon>Ascomycota</taxon>
        <taxon>Pezizomycotina</taxon>
        <taxon>Dothideomycetes</taxon>
        <taxon>Pleosporomycetidae</taxon>
        <taxon>Pleosporales</taxon>
        <taxon>Massarineae</taxon>
        <taxon>Didymosphaeriaceae</taxon>
        <taxon>Bimuria</taxon>
    </lineage>
</organism>
<dbReference type="InterPro" id="IPR050416">
    <property type="entry name" value="FAD-linked_Oxidoreductase"/>
</dbReference>
<evidence type="ECO:0000256" key="2">
    <source>
        <dbReference type="ARBA" id="ARBA00022630"/>
    </source>
</evidence>
<gene>
    <name evidence="6" type="ORF">BU23DRAFT_572174</name>
</gene>
<dbReference type="InterPro" id="IPR016169">
    <property type="entry name" value="FAD-bd_PCMH_sub2"/>
</dbReference>
<name>A0A6A5UX97_9PLEO</name>
<dbReference type="Gene3D" id="3.30.465.10">
    <property type="match status" value="1"/>
</dbReference>
<evidence type="ECO:0000256" key="4">
    <source>
        <dbReference type="ARBA" id="ARBA00023002"/>
    </source>
</evidence>
<reference evidence="6" key="1">
    <citation type="journal article" date="2020" name="Stud. Mycol.">
        <title>101 Dothideomycetes genomes: a test case for predicting lifestyles and emergence of pathogens.</title>
        <authorList>
            <person name="Haridas S."/>
            <person name="Albert R."/>
            <person name="Binder M."/>
            <person name="Bloem J."/>
            <person name="Labutti K."/>
            <person name="Salamov A."/>
            <person name="Andreopoulos B."/>
            <person name="Baker S."/>
            <person name="Barry K."/>
            <person name="Bills G."/>
            <person name="Bluhm B."/>
            <person name="Cannon C."/>
            <person name="Castanera R."/>
            <person name="Culley D."/>
            <person name="Daum C."/>
            <person name="Ezra D."/>
            <person name="Gonzalez J."/>
            <person name="Henrissat B."/>
            <person name="Kuo A."/>
            <person name="Liang C."/>
            <person name="Lipzen A."/>
            <person name="Lutzoni F."/>
            <person name="Magnuson J."/>
            <person name="Mondo S."/>
            <person name="Nolan M."/>
            <person name="Ohm R."/>
            <person name="Pangilinan J."/>
            <person name="Park H.-J."/>
            <person name="Ramirez L."/>
            <person name="Alfaro M."/>
            <person name="Sun H."/>
            <person name="Tritt A."/>
            <person name="Yoshinaga Y."/>
            <person name="Zwiers L.-H."/>
            <person name="Turgeon B."/>
            <person name="Goodwin S."/>
            <person name="Spatafora J."/>
            <person name="Crous P."/>
            <person name="Grigoriev I."/>
        </authorList>
    </citation>
    <scope>NUCLEOTIDE SEQUENCE</scope>
    <source>
        <strain evidence="6">CBS 107.79</strain>
    </source>
</reference>
<dbReference type="OrthoDB" id="2151789at2759"/>
<keyword evidence="7" id="KW-1185">Reference proteome</keyword>
<evidence type="ECO:0000256" key="3">
    <source>
        <dbReference type="ARBA" id="ARBA00022827"/>
    </source>
</evidence>
<dbReference type="GO" id="GO:0016491">
    <property type="term" value="F:oxidoreductase activity"/>
    <property type="evidence" value="ECO:0007669"/>
    <property type="project" value="UniProtKB-KW"/>
</dbReference>
<dbReference type="SUPFAM" id="SSF56176">
    <property type="entry name" value="FAD-binding/transporter-associated domain-like"/>
    <property type="match status" value="1"/>
</dbReference>
<comment type="similarity">
    <text evidence="1">Belongs to the oxygen-dependent FAD-linked oxidoreductase family.</text>
</comment>
<evidence type="ECO:0000259" key="5">
    <source>
        <dbReference type="PROSITE" id="PS51387"/>
    </source>
</evidence>
<dbReference type="InterPro" id="IPR036318">
    <property type="entry name" value="FAD-bd_PCMH-like_sf"/>
</dbReference>
<dbReference type="InterPro" id="IPR016166">
    <property type="entry name" value="FAD-bd_PCMH"/>
</dbReference>
<sequence>MAFRAVLEKVLPDKHAVQGSELYDKINGAYLTCPRSGRFDRETEIQPGRPRTPLAIKGTGHTSFAGAANVQDGITIASQGLKGLRLCEDKGQIAIGVGETWGSVYTELEKHGLTVPGGRVGRVDVPGLILGGGMSFYSTKHGFACDSVLDLEVVLASGEIIHANAKQNSDLFVCLKGGLNNFGVVASI</sequence>
<evidence type="ECO:0000256" key="1">
    <source>
        <dbReference type="ARBA" id="ARBA00005466"/>
    </source>
</evidence>
<keyword evidence="4" id="KW-0560">Oxidoreductase</keyword>
<evidence type="ECO:0000313" key="7">
    <source>
        <dbReference type="Proteomes" id="UP000800036"/>
    </source>
</evidence>
<evidence type="ECO:0000313" key="6">
    <source>
        <dbReference type="EMBL" id="KAF1968589.1"/>
    </source>
</evidence>
<dbReference type="InterPro" id="IPR006094">
    <property type="entry name" value="Oxid_FAD_bind_N"/>
</dbReference>
<feature type="domain" description="FAD-binding PCMH-type" evidence="5">
    <location>
        <begin position="23"/>
        <end position="188"/>
    </location>
</feature>
<dbReference type="GO" id="GO:0071949">
    <property type="term" value="F:FAD binding"/>
    <property type="evidence" value="ECO:0007669"/>
    <property type="project" value="InterPro"/>
</dbReference>
<dbReference type="PANTHER" id="PTHR42973:SF22">
    <property type="entry name" value="FAD-BINDING PCMH-TYPE DOMAIN-CONTAINING PROTEIN-RELATED"/>
    <property type="match status" value="1"/>
</dbReference>
<keyword evidence="2" id="KW-0285">Flavoprotein</keyword>
<dbReference type="AlphaFoldDB" id="A0A6A5UX97"/>
<dbReference type="PROSITE" id="PS51387">
    <property type="entry name" value="FAD_PCMH"/>
    <property type="match status" value="1"/>
</dbReference>
<dbReference type="EMBL" id="ML976718">
    <property type="protein sequence ID" value="KAF1968589.1"/>
    <property type="molecule type" value="Genomic_DNA"/>
</dbReference>
<dbReference type="PANTHER" id="PTHR42973">
    <property type="entry name" value="BINDING OXIDOREDUCTASE, PUTATIVE (AFU_ORTHOLOGUE AFUA_1G17690)-RELATED"/>
    <property type="match status" value="1"/>
</dbReference>
<proteinExistence type="inferred from homology"/>
<accession>A0A6A5UX97</accession>
<protein>
    <submittedName>
        <fullName evidence="6">FAD-binding domain-containing protein</fullName>
    </submittedName>
</protein>